<accession>A0ABS3SZC2</accession>
<sequence>MKRIEITFIVLSILFCSYSAAQRVELKGQLIANDEVEGIHILNKTAAKYDISNEKGKFIIPAKVNDTIYISGLKYIIKEVIVNTENVNTGIINVNLEEKINELDQVVVGKIFTGSLQSDIENSDAKPEINFYDLGLPGSTKLPMTQNERKLFDAGSGPTAMIMGGPFGGGLGVNFHKLLNAISGRTKKLKNIVELDNRDKCITRLRREYETIIFENDSLADNLKTEFFLFAQETDGFLKMCNRKNDIEAIIFLKDKLKAYHFRREAEPKD</sequence>
<dbReference type="Proteomes" id="UP000676776">
    <property type="component" value="Unassembled WGS sequence"/>
</dbReference>
<proteinExistence type="predicted"/>
<dbReference type="RefSeq" id="WP_208152606.1">
    <property type="nucleotide sequence ID" value="NZ_JAGEVF010000002.1"/>
</dbReference>
<evidence type="ECO:0000313" key="1">
    <source>
        <dbReference type="EMBL" id="MBO3115838.1"/>
    </source>
</evidence>
<evidence type="ECO:0008006" key="3">
    <source>
        <dbReference type="Google" id="ProtNLM"/>
    </source>
</evidence>
<organism evidence="1 2">
    <name type="scientific">Winogradskyella pelagia</name>
    <dbReference type="NCBI Taxonomy" id="2819984"/>
    <lineage>
        <taxon>Bacteria</taxon>
        <taxon>Pseudomonadati</taxon>
        <taxon>Bacteroidota</taxon>
        <taxon>Flavobacteriia</taxon>
        <taxon>Flavobacteriales</taxon>
        <taxon>Flavobacteriaceae</taxon>
        <taxon>Winogradskyella</taxon>
    </lineage>
</organism>
<comment type="caution">
    <text evidence="1">The sequence shown here is derived from an EMBL/GenBank/DDBJ whole genome shotgun (WGS) entry which is preliminary data.</text>
</comment>
<protein>
    <recommendedName>
        <fullName evidence="3">CarboxypepD_reg-like domain-containing protein</fullName>
    </recommendedName>
</protein>
<evidence type="ECO:0000313" key="2">
    <source>
        <dbReference type="Proteomes" id="UP000676776"/>
    </source>
</evidence>
<keyword evidence="2" id="KW-1185">Reference proteome</keyword>
<reference evidence="1 2" key="1">
    <citation type="submission" date="2021-03" db="EMBL/GenBank/DDBJ databases">
        <title>Winogradskyella sp. nov., isolated from costal sediment.</title>
        <authorList>
            <person name="Gao C."/>
        </authorList>
    </citation>
    <scope>NUCLEOTIDE SEQUENCE [LARGE SCALE GENOMIC DNA]</scope>
    <source>
        <strain evidence="1 2">DF17</strain>
    </source>
</reference>
<name>A0ABS3SZC2_9FLAO</name>
<dbReference type="EMBL" id="JAGEVF010000002">
    <property type="protein sequence ID" value="MBO3115838.1"/>
    <property type="molecule type" value="Genomic_DNA"/>
</dbReference>
<gene>
    <name evidence="1" type="ORF">J4050_03720</name>
</gene>